<dbReference type="EMBL" id="CP043451">
    <property type="protein sequence ID" value="QEM07860.1"/>
    <property type="molecule type" value="Genomic_DNA"/>
</dbReference>
<reference evidence="2 4" key="2">
    <citation type="submission" date="2021-03" db="EMBL/GenBank/DDBJ databases">
        <title>Mucilaginibacter strains isolated from gold and copper mining confer multi heavy-metal resistance.</title>
        <authorList>
            <person name="Li Y."/>
        </authorList>
    </citation>
    <scope>NUCLEOTIDE SEQUENCE [LARGE SCALE GENOMIC DNA]</scope>
    <source>
        <strain evidence="2 4">P2-4</strain>
    </source>
</reference>
<organism evidence="1 3">
    <name type="scientific">Mucilaginibacter rubeus</name>
    <dbReference type="NCBI Taxonomy" id="2027860"/>
    <lineage>
        <taxon>Bacteria</taxon>
        <taxon>Pseudomonadati</taxon>
        <taxon>Bacteroidota</taxon>
        <taxon>Sphingobacteriia</taxon>
        <taxon>Sphingobacteriales</taxon>
        <taxon>Sphingobacteriaceae</taxon>
        <taxon>Mucilaginibacter</taxon>
    </lineage>
</organism>
<evidence type="ECO:0000313" key="4">
    <source>
        <dbReference type="Proteomes" id="UP000663940"/>
    </source>
</evidence>
<protein>
    <submittedName>
        <fullName evidence="1">Uncharacterized protein</fullName>
    </submittedName>
</protein>
<proteinExistence type="predicted"/>
<dbReference type="Proteomes" id="UP000663940">
    <property type="component" value="Chromosome"/>
</dbReference>
<sequence length="124" mass="13935">MAEPTFRLAEALVRLDPALYVRLQDGNALTEYLADFDGIDSLAESLPSSPLDFLEDVLEEDFHGHWLRFHESGIIRYELLNICAACEITLKEFGWPEADDSRLLRYAVITAIDDYLLEGGGDGL</sequence>
<evidence type="ECO:0000313" key="3">
    <source>
        <dbReference type="Proteomes" id="UP000250557"/>
    </source>
</evidence>
<evidence type="ECO:0000313" key="2">
    <source>
        <dbReference type="EMBL" id="QTE49571.1"/>
    </source>
</evidence>
<dbReference type="Proteomes" id="UP000250557">
    <property type="component" value="Chromosome"/>
</dbReference>
<dbReference type="EMBL" id="CP071880">
    <property type="protein sequence ID" value="QTE49571.1"/>
    <property type="molecule type" value="Genomic_DNA"/>
</dbReference>
<keyword evidence="4" id="KW-1185">Reference proteome</keyword>
<dbReference type="AlphaFoldDB" id="A0AAE6JNL6"/>
<reference evidence="1 3" key="1">
    <citation type="submission" date="2019-08" db="EMBL/GenBank/DDBJ databases">
        <title>Comparative genome analysis confer to the adaptation heavy metal polluted environment.</title>
        <authorList>
            <person name="Li Y."/>
        </authorList>
    </citation>
    <scope>NUCLEOTIDE SEQUENCE [LARGE SCALE GENOMIC DNA]</scope>
    <source>
        <strain evidence="1 3">P2</strain>
    </source>
</reference>
<name>A0AAE6JNL6_9SPHI</name>
<gene>
    <name evidence="1" type="ORF">DIU31_031775</name>
    <name evidence="2" type="ORF">J3L21_29245</name>
</gene>
<accession>A0AAE6JNL6</accession>
<evidence type="ECO:0000313" key="1">
    <source>
        <dbReference type="EMBL" id="QEM07860.1"/>
    </source>
</evidence>
<dbReference type="RefSeq" id="WP_112653890.1">
    <property type="nucleotide sequence ID" value="NZ_CP043451.1"/>
</dbReference>